<feature type="transmembrane region" description="Helical" evidence="2">
    <location>
        <begin position="271"/>
        <end position="294"/>
    </location>
</feature>
<protein>
    <submittedName>
        <fullName evidence="3">Uncharacterized protein</fullName>
    </submittedName>
</protein>
<organism evidence="3 4">
    <name type="scientific">Hevea brasiliensis</name>
    <name type="common">Para rubber tree</name>
    <name type="synonym">Siphonia brasiliensis</name>
    <dbReference type="NCBI Taxonomy" id="3981"/>
    <lineage>
        <taxon>Eukaryota</taxon>
        <taxon>Viridiplantae</taxon>
        <taxon>Streptophyta</taxon>
        <taxon>Embryophyta</taxon>
        <taxon>Tracheophyta</taxon>
        <taxon>Spermatophyta</taxon>
        <taxon>Magnoliopsida</taxon>
        <taxon>eudicotyledons</taxon>
        <taxon>Gunneridae</taxon>
        <taxon>Pentapetalae</taxon>
        <taxon>rosids</taxon>
        <taxon>fabids</taxon>
        <taxon>Malpighiales</taxon>
        <taxon>Euphorbiaceae</taxon>
        <taxon>Crotonoideae</taxon>
        <taxon>Micrandreae</taxon>
        <taxon>Hevea</taxon>
    </lineage>
</organism>
<evidence type="ECO:0000256" key="2">
    <source>
        <dbReference type="SAM" id="Phobius"/>
    </source>
</evidence>
<evidence type="ECO:0000313" key="3">
    <source>
        <dbReference type="EMBL" id="KAF2282396.1"/>
    </source>
</evidence>
<gene>
    <name evidence="3" type="ORF">GH714_043975</name>
</gene>
<feature type="region of interest" description="Disordered" evidence="1">
    <location>
        <begin position="34"/>
        <end position="146"/>
    </location>
</feature>
<feature type="compositionally biased region" description="Basic residues" evidence="1">
    <location>
        <begin position="94"/>
        <end position="103"/>
    </location>
</feature>
<feature type="region of interest" description="Disordered" evidence="1">
    <location>
        <begin position="170"/>
        <end position="205"/>
    </location>
</feature>
<feature type="transmembrane region" description="Helical" evidence="2">
    <location>
        <begin position="246"/>
        <end position="265"/>
    </location>
</feature>
<keyword evidence="2" id="KW-1133">Transmembrane helix</keyword>
<accession>A0A6A6K2W1</accession>
<proteinExistence type="predicted"/>
<dbReference type="AlphaFoldDB" id="A0A6A6K2W1"/>
<name>A0A6A6K2W1_HEVBR</name>
<sequence length="368" mass="39862">MVLAKSKEPKLPTPPSEPAGVECLQCCSLGAMGLVGQSGAPSSDGERDSGMVDAKIVSELPRELPPEEEVDCVSNSVAGSPREVVLPKQERPRQRCSRRSRNRGKAERKAESPSHEDRDGTEAQQKAEGNGSHGHERGPRRQGKFRGKFDWVGQLANLVANRLKLLEGKQADQQREIGQSGNATGSWGKRRGSLPRWRQREEPVRSRQLEATGTLAWDSCLLGVLKLPCGGKVTSAIDEGDLYKGVAVRFLSFLVLLICGRGFWVTSGVTAVRHFVLVGLVAGCGHGAYVLCLCRVRADMQRHRAWGELLMGKACRELGCYITRGRGWTSGLLRSCIAQVVGMSWPGASASVEALQVLGEGVALRCRA</sequence>
<evidence type="ECO:0000313" key="4">
    <source>
        <dbReference type="Proteomes" id="UP000467840"/>
    </source>
</evidence>
<comment type="caution">
    <text evidence="3">The sequence shown here is derived from an EMBL/GenBank/DDBJ whole genome shotgun (WGS) entry which is preliminary data.</text>
</comment>
<feature type="compositionally biased region" description="Basic and acidic residues" evidence="1">
    <location>
        <begin position="104"/>
        <end position="121"/>
    </location>
</feature>
<evidence type="ECO:0000256" key="1">
    <source>
        <dbReference type="SAM" id="MobiDB-lite"/>
    </source>
</evidence>
<dbReference type="Proteomes" id="UP000467840">
    <property type="component" value="Unassembled WGS sequence"/>
</dbReference>
<keyword evidence="2" id="KW-0812">Transmembrane</keyword>
<feature type="compositionally biased region" description="Polar residues" evidence="1">
    <location>
        <begin position="176"/>
        <end position="185"/>
    </location>
</feature>
<dbReference type="EMBL" id="JAAGAX010000287">
    <property type="protein sequence ID" value="KAF2282396.1"/>
    <property type="molecule type" value="Genomic_DNA"/>
</dbReference>
<keyword evidence="2" id="KW-0472">Membrane</keyword>
<keyword evidence="4" id="KW-1185">Reference proteome</keyword>
<reference evidence="3 4" key="1">
    <citation type="journal article" date="2020" name="Mol. Plant">
        <title>The Chromosome-Based Rubber Tree Genome Provides New Insights into Spurge Genome Evolution and Rubber Biosynthesis.</title>
        <authorList>
            <person name="Liu J."/>
            <person name="Shi C."/>
            <person name="Shi C.C."/>
            <person name="Li W."/>
            <person name="Zhang Q.J."/>
            <person name="Zhang Y."/>
            <person name="Li K."/>
            <person name="Lu H.F."/>
            <person name="Shi C."/>
            <person name="Zhu S.T."/>
            <person name="Xiao Z.Y."/>
            <person name="Nan H."/>
            <person name="Yue Y."/>
            <person name="Zhu X.G."/>
            <person name="Wu Y."/>
            <person name="Hong X.N."/>
            <person name="Fan G.Y."/>
            <person name="Tong Y."/>
            <person name="Zhang D."/>
            <person name="Mao C.L."/>
            <person name="Liu Y.L."/>
            <person name="Hao S.J."/>
            <person name="Liu W.Q."/>
            <person name="Lv M.Q."/>
            <person name="Zhang H.B."/>
            <person name="Liu Y."/>
            <person name="Hu-Tang G.R."/>
            <person name="Wang J.P."/>
            <person name="Wang J.H."/>
            <person name="Sun Y.H."/>
            <person name="Ni S.B."/>
            <person name="Chen W.B."/>
            <person name="Zhang X.C."/>
            <person name="Jiao Y.N."/>
            <person name="Eichler E.E."/>
            <person name="Li G.H."/>
            <person name="Liu X."/>
            <person name="Gao L.Z."/>
        </authorList>
    </citation>
    <scope>NUCLEOTIDE SEQUENCE [LARGE SCALE GENOMIC DNA]</scope>
    <source>
        <strain evidence="4">cv. GT1</strain>
        <tissue evidence="3">Leaf</tissue>
    </source>
</reference>